<keyword evidence="2" id="KW-0732">Signal</keyword>
<dbReference type="Proteomes" id="UP000035682">
    <property type="component" value="Unplaced"/>
</dbReference>
<evidence type="ECO:0000313" key="3">
    <source>
        <dbReference type="EMBL" id="CEF70202.1"/>
    </source>
</evidence>
<protein>
    <submittedName>
        <fullName evidence="3 5">Insulin-like domain-containing protein</fullName>
    </submittedName>
</protein>
<comment type="similarity">
    <text evidence="1">Belongs to the insulin family.</text>
</comment>
<dbReference type="SUPFAM" id="SSF56994">
    <property type="entry name" value="Insulin-like"/>
    <property type="match status" value="1"/>
</dbReference>
<dbReference type="EMBL" id="LN609529">
    <property type="protein sequence ID" value="CEF70202.1"/>
    <property type="molecule type" value="Genomic_DNA"/>
</dbReference>
<sequence>MINSQRPICGKRMKDKIFNYCSTYICPEINTSDFYENKEFQYVSYEIPNHHIGIALNCCTKGCNEKEIQDFCCGVSSTNYDIRKNDGELMGYEAIESNLKQFKNNDKQQ</sequence>
<gene>
    <name evidence="3 5 6" type="ORF">SRAE_2000483600</name>
</gene>
<dbReference type="OrthoDB" id="10019596at2759"/>
<evidence type="ECO:0000256" key="1">
    <source>
        <dbReference type="ARBA" id="ARBA00009034"/>
    </source>
</evidence>
<keyword evidence="4" id="KW-1185">Reference proteome</keyword>
<reference evidence="5" key="2">
    <citation type="submission" date="2020-12" db="UniProtKB">
        <authorList>
            <consortium name="WormBaseParasite"/>
        </authorList>
    </citation>
    <scope>IDENTIFICATION</scope>
</reference>
<evidence type="ECO:0000313" key="6">
    <source>
        <dbReference type="WormBase" id="SRAE_2000483600"/>
    </source>
</evidence>
<evidence type="ECO:0000313" key="4">
    <source>
        <dbReference type="Proteomes" id="UP000035682"/>
    </source>
</evidence>
<evidence type="ECO:0000256" key="2">
    <source>
        <dbReference type="ARBA" id="ARBA00022729"/>
    </source>
</evidence>
<evidence type="ECO:0000313" key="5">
    <source>
        <dbReference type="WBParaSite" id="SRAE_2000483600.1"/>
    </source>
</evidence>
<proteinExistence type="inferred from homology"/>
<dbReference type="Gene3D" id="1.10.100.10">
    <property type="entry name" value="Insulin-like"/>
    <property type="match status" value="1"/>
</dbReference>
<dbReference type="PROSITE" id="PS00262">
    <property type="entry name" value="INSULIN"/>
    <property type="match status" value="1"/>
</dbReference>
<dbReference type="WBParaSite" id="SRAE_2000483600.1">
    <property type="protein sequence ID" value="SRAE_2000483600.1"/>
    <property type="gene ID" value="WBGene00265082"/>
</dbReference>
<dbReference type="InterPro" id="IPR036438">
    <property type="entry name" value="Insulin-like_sf"/>
</dbReference>
<dbReference type="AlphaFoldDB" id="A0A090LKA9"/>
<dbReference type="InterPro" id="IPR022353">
    <property type="entry name" value="Insulin_CS"/>
</dbReference>
<organism evidence="3">
    <name type="scientific">Strongyloides ratti</name>
    <name type="common">Parasitic roundworm</name>
    <dbReference type="NCBI Taxonomy" id="34506"/>
    <lineage>
        <taxon>Eukaryota</taxon>
        <taxon>Metazoa</taxon>
        <taxon>Ecdysozoa</taxon>
        <taxon>Nematoda</taxon>
        <taxon>Chromadorea</taxon>
        <taxon>Rhabditida</taxon>
        <taxon>Tylenchina</taxon>
        <taxon>Panagrolaimomorpha</taxon>
        <taxon>Strongyloidoidea</taxon>
        <taxon>Strongyloididae</taxon>
        <taxon>Strongyloides</taxon>
    </lineage>
</organism>
<name>A0A090LKA9_STRRB</name>
<dbReference type="GeneID" id="36382575"/>
<reference evidence="3 4" key="1">
    <citation type="submission" date="2014-09" db="EMBL/GenBank/DDBJ databases">
        <authorList>
            <person name="Martin A.A."/>
        </authorList>
    </citation>
    <scope>NUCLEOTIDE SEQUENCE</scope>
    <source>
        <strain evidence="4">ED321</strain>
        <strain evidence="3">ED321 Heterogonic</strain>
    </source>
</reference>
<dbReference type="WormBase" id="SRAE_2000483600">
    <property type="protein sequence ID" value="SRP04666"/>
    <property type="gene ID" value="WBGene00265082"/>
</dbReference>
<accession>A0A090LKA9</accession>
<dbReference type="CTD" id="36382575"/>
<dbReference type="RefSeq" id="XP_024509401.1">
    <property type="nucleotide sequence ID" value="XM_024643766.1"/>
</dbReference>